<reference evidence="1" key="1">
    <citation type="submission" date="2020-08" db="EMBL/GenBank/DDBJ databases">
        <title>Multicomponent nature underlies the extraordinary mechanical properties of spider dragline silk.</title>
        <authorList>
            <person name="Kono N."/>
            <person name="Nakamura H."/>
            <person name="Mori M."/>
            <person name="Yoshida Y."/>
            <person name="Ohtoshi R."/>
            <person name="Malay A.D."/>
            <person name="Moran D.A.P."/>
            <person name="Tomita M."/>
            <person name="Numata K."/>
            <person name="Arakawa K."/>
        </authorList>
    </citation>
    <scope>NUCLEOTIDE SEQUENCE</scope>
</reference>
<name>A0A8X6S271_TRICX</name>
<sequence>MPHSGFEPEPTRLQSECHNHHIGWGGRYERYNRVITITHELVVGITSFESRCVEGLRSRPTKLIMTRASCTPVINRRFEHYAGDSAIWLGSTPFLRENTLGVVIGHPHLLFHQPHERTCDSTVI</sequence>
<protein>
    <submittedName>
        <fullName evidence="1">Uncharacterized protein</fullName>
    </submittedName>
</protein>
<organism evidence="1 2">
    <name type="scientific">Trichonephila clavipes</name>
    <name type="common">Golden silk orbweaver</name>
    <name type="synonym">Nephila clavipes</name>
    <dbReference type="NCBI Taxonomy" id="2585209"/>
    <lineage>
        <taxon>Eukaryota</taxon>
        <taxon>Metazoa</taxon>
        <taxon>Ecdysozoa</taxon>
        <taxon>Arthropoda</taxon>
        <taxon>Chelicerata</taxon>
        <taxon>Arachnida</taxon>
        <taxon>Araneae</taxon>
        <taxon>Araneomorphae</taxon>
        <taxon>Entelegynae</taxon>
        <taxon>Araneoidea</taxon>
        <taxon>Nephilidae</taxon>
        <taxon>Trichonephila</taxon>
    </lineage>
</organism>
<keyword evidence="2" id="KW-1185">Reference proteome</keyword>
<proteinExistence type="predicted"/>
<evidence type="ECO:0000313" key="2">
    <source>
        <dbReference type="Proteomes" id="UP000887159"/>
    </source>
</evidence>
<accession>A0A8X6S271</accession>
<dbReference type="Proteomes" id="UP000887159">
    <property type="component" value="Unassembled WGS sequence"/>
</dbReference>
<comment type="caution">
    <text evidence="1">The sequence shown here is derived from an EMBL/GenBank/DDBJ whole genome shotgun (WGS) entry which is preliminary data.</text>
</comment>
<dbReference type="AlphaFoldDB" id="A0A8X6S271"/>
<dbReference type="EMBL" id="BMAU01021244">
    <property type="protein sequence ID" value="GFY04411.1"/>
    <property type="molecule type" value="Genomic_DNA"/>
</dbReference>
<gene>
    <name evidence="1" type="ORF">TNCV_4414991</name>
</gene>
<evidence type="ECO:0000313" key="1">
    <source>
        <dbReference type="EMBL" id="GFY04411.1"/>
    </source>
</evidence>